<evidence type="ECO:0008006" key="5">
    <source>
        <dbReference type="Google" id="ProtNLM"/>
    </source>
</evidence>
<organism evidence="2 3">
    <name type="scientific">Paenibacillus chitinolyticus</name>
    <dbReference type="NCBI Taxonomy" id="79263"/>
    <lineage>
        <taxon>Bacteria</taxon>
        <taxon>Bacillati</taxon>
        <taxon>Bacillota</taxon>
        <taxon>Bacilli</taxon>
        <taxon>Bacillales</taxon>
        <taxon>Paenibacillaceae</taxon>
        <taxon>Paenibacillus</taxon>
    </lineage>
</organism>
<evidence type="ECO:0000313" key="1">
    <source>
        <dbReference type="EMBL" id="MCY9594250.1"/>
    </source>
</evidence>
<proteinExistence type="predicted"/>
<evidence type="ECO:0000313" key="4">
    <source>
        <dbReference type="Proteomes" id="UP001527202"/>
    </source>
</evidence>
<dbReference type="EMBL" id="CP026520">
    <property type="protein sequence ID" value="QAV18491.1"/>
    <property type="molecule type" value="Genomic_DNA"/>
</dbReference>
<reference evidence="1 4" key="2">
    <citation type="submission" date="2022-05" db="EMBL/GenBank/DDBJ databases">
        <title>Genome Sequencing of Bee-Associated Microbes.</title>
        <authorList>
            <person name="Dunlap C."/>
        </authorList>
    </citation>
    <scope>NUCLEOTIDE SEQUENCE [LARGE SCALE GENOMIC DNA]</scope>
    <source>
        <strain evidence="1 4">NRRL B-23120</strain>
    </source>
</reference>
<keyword evidence="4" id="KW-1185">Reference proteome</keyword>
<dbReference type="EMBL" id="JAMDMJ010000001">
    <property type="protein sequence ID" value="MCY9594250.1"/>
    <property type="molecule type" value="Genomic_DNA"/>
</dbReference>
<protein>
    <recommendedName>
        <fullName evidence="5">Thioredoxin-like fold domain-containing protein</fullName>
    </recommendedName>
</protein>
<sequence>MHSVQEEKDHRRFLKQTIEHFKLGNYFPEELILLAKSDPVSFEWMRHTEHGTIVFLMSTGCSACNMDYAVSFMNSQPGFNYCILFEGSRESVEELRSELNPQVRIHRCETAKLQAQLNVNAVPYAIVLNKVGQAVGADIFDKIANLNRAAAPLIRVYHNLNPDK</sequence>
<dbReference type="Proteomes" id="UP001527202">
    <property type="component" value="Unassembled WGS sequence"/>
</dbReference>
<dbReference type="KEGG" id="pchi:PC41400_12725"/>
<dbReference type="Proteomes" id="UP000288943">
    <property type="component" value="Chromosome"/>
</dbReference>
<reference evidence="2 3" key="1">
    <citation type="submission" date="2018-01" db="EMBL/GenBank/DDBJ databases">
        <title>The whole genome sequencing and assembly of Paenibacillus chitinolyticus KCCM 41400 strain.</title>
        <authorList>
            <person name="Kim J.-Y."/>
            <person name="Park M.-K."/>
            <person name="Lee Y.-J."/>
            <person name="Yi H."/>
            <person name="Bahn Y.-S."/>
            <person name="Kim J.F."/>
            <person name="Lee D.-W."/>
        </authorList>
    </citation>
    <scope>NUCLEOTIDE SEQUENCE [LARGE SCALE GENOMIC DNA]</scope>
    <source>
        <strain evidence="2 3">KCCM 41400</strain>
    </source>
</reference>
<dbReference type="GeneID" id="95375676"/>
<dbReference type="RefSeq" id="WP_053228673.1">
    <property type="nucleotide sequence ID" value="NZ_CP026520.1"/>
</dbReference>
<dbReference type="OrthoDB" id="2472367at2"/>
<accession>A0A410WW21</accession>
<name>A0A410WW21_9BACL</name>
<dbReference type="AlphaFoldDB" id="A0A410WW21"/>
<evidence type="ECO:0000313" key="3">
    <source>
        <dbReference type="Proteomes" id="UP000288943"/>
    </source>
</evidence>
<gene>
    <name evidence="1" type="ORF">M5X16_00455</name>
    <name evidence="2" type="ORF">PC41400_12725</name>
</gene>
<evidence type="ECO:0000313" key="2">
    <source>
        <dbReference type="EMBL" id="QAV18491.1"/>
    </source>
</evidence>